<reference evidence="3" key="1">
    <citation type="submission" date="2022-11" db="UniProtKB">
        <authorList>
            <consortium name="WormBaseParasite"/>
        </authorList>
    </citation>
    <scope>IDENTIFICATION</scope>
</reference>
<accession>A0A915ELI4</accession>
<feature type="compositionally biased region" description="Polar residues" evidence="1">
    <location>
        <begin position="211"/>
        <end position="220"/>
    </location>
</feature>
<feature type="compositionally biased region" description="Polar residues" evidence="1">
    <location>
        <begin position="227"/>
        <end position="238"/>
    </location>
</feature>
<feature type="compositionally biased region" description="Basic residues" evidence="1">
    <location>
        <begin position="174"/>
        <end position="187"/>
    </location>
</feature>
<evidence type="ECO:0000256" key="1">
    <source>
        <dbReference type="SAM" id="MobiDB-lite"/>
    </source>
</evidence>
<feature type="compositionally biased region" description="Polar residues" evidence="1">
    <location>
        <begin position="147"/>
        <end position="163"/>
    </location>
</feature>
<feature type="region of interest" description="Disordered" evidence="1">
    <location>
        <begin position="211"/>
        <end position="238"/>
    </location>
</feature>
<feature type="compositionally biased region" description="Acidic residues" evidence="1">
    <location>
        <begin position="110"/>
        <end position="119"/>
    </location>
</feature>
<keyword evidence="2" id="KW-1185">Reference proteome</keyword>
<evidence type="ECO:0000313" key="2">
    <source>
        <dbReference type="Proteomes" id="UP000887574"/>
    </source>
</evidence>
<sequence>MQRVSTEQTTPTFFSLEEYEIHLANVHFDLNMYECANCIHAKFPTETTLITHFRQQHKSEINIKITYFLNPERIRKRQQIRQIVNKCAFELKGQSQINEFSQEQQQEATPEAEEEEVVELSDGVGDDPKNLSSPSISRRLKTEIMANDSSTGSIEPNGMSTPKSQRKMPSPSRCQRRRLVRKSRRISQNRSLSNLSAGESADCSFTWMDNSETTHRSSSPPVLDKQPSMSEEQTGVSRCASFTGSERIVVDDISPERPTPSSALVNTAQLMQSIIFENHVPNSISSGLGSAFLPVRSSQLPPEQGSSKYIVDIAPHQLQTHSALTTVTTSKKANAKLKKARTPYQMFSDHMINDIKKKPRNQEVARQLWKELKDKSHWINKSAEEKVRFEQGYLSIQ</sequence>
<organism evidence="2 3">
    <name type="scientific">Ditylenchus dipsaci</name>
    <dbReference type="NCBI Taxonomy" id="166011"/>
    <lineage>
        <taxon>Eukaryota</taxon>
        <taxon>Metazoa</taxon>
        <taxon>Ecdysozoa</taxon>
        <taxon>Nematoda</taxon>
        <taxon>Chromadorea</taxon>
        <taxon>Rhabditida</taxon>
        <taxon>Tylenchina</taxon>
        <taxon>Tylenchomorpha</taxon>
        <taxon>Sphaerularioidea</taxon>
        <taxon>Anguinidae</taxon>
        <taxon>Anguininae</taxon>
        <taxon>Ditylenchus</taxon>
    </lineage>
</organism>
<evidence type="ECO:0000313" key="3">
    <source>
        <dbReference type="WBParaSite" id="jg7184"/>
    </source>
</evidence>
<proteinExistence type="predicted"/>
<feature type="compositionally biased region" description="Polar residues" evidence="1">
    <location>
        <begin position="188"/>
        <end position="197"/>
    </location>
</feature>
<protein>
    <submittedName>
        <fullName evidence="3">C2H2-type domain-containing protein</fullName>
    </submittedName>
</protein>
<dbReference type="AlphaFoldDB" id="A0A915ELI4"/>
<dbReference type="Proteomes" id="UP000887574">
    <property type="component" value="Unplaced"/>
</dbReference>
<dbReference type="InterPro" id="IPR036910">
    <property type="entry name" value="HMG_box_dom_sf"/>
</dbReference>
<name>A0A915ELI4_9BILA</name>
<dbReference type="WBParaSite" id="jg7184">
    <property type="protein sequence ID" value="jg7184"/>
    <property type="gene ID" value="jg7184"/>
</dbReference>
<feature type="region of interest" description="Disordered" evidence="1">
    <location>
        <begin position="100"/>
        <end position="199"/>
    </location>
</feature>
<dbReference type="SUPFAM" id="SSF47095">
    <property type="entry name" value="HMG-box"/>
    <property type="match status" value="1"/>
</dbReference>